<evidence type="ECO:0000313" key="2">
    <source>
        <dbReference type="EMBL" id="GKT32033.1"/>
    </source>
</evidence>
<proteinExistence type="predicted"/>
<organism evidence="2 3">
    <name type="scientific">Aduncisulcus paluster</name>
    <dbReference type="NCBI Taxonomy" id="2918883"/>
    <lineage>
        <taxon>Eukaryota</taxon>
        <taxon>Metamonada</taxon>
        <taxon>Carpediemonas-like organisms</taxon>
        <taxon>Aduncisulcus</taxon>
    </lineage>
</organism>
<accession>A0ABQ5KHN7</accession>
<name>A0ABQ5KHN7_9EUKA</name>
<dbReference type="PANTHER" id="PTHR35007">
    <property type="entry name" value="INTEGRAL MEMBRANE PROTEIN-RELATED"/>
    <property type="match status" value="1"/>
</dbReference>
<dbReference type="Proteomes" id="UP001057375">
    <property type="component" value="Unassembled WGS sequence"/>
</dbReference>
<gene>
    <name evidence="2" type="ORF">ADUPG1_002175</name>
</gene>
<feature type="transmembrane region" description="Helical" evidence="1">
    <location>
        <begin position="69"/>
        <end position="98"/>
    </location>
</feature>
<dbReference type="EMBL" id="BQXS01002390">
    <property type="protein sequence ID" value="GKT32033.1"/>
    <property type="molecule type" value="Genomic_DNA"/>
</dbReference>
<reference evidence="2" key="1">
    <citation type="submission" date="2022-03" db="EMBL/GenBank/DDBJ databases">
        <title>Draft genome sequence of Aduncisulcus paluster, a free-living microaerophilic Fornicata.</title>
        <authorList>
            <person name="Yuyama I."/>
            <person name="Kume K."/>
            <person name="Tamura T."/>
            <person name="Inagaki Y."/>
            <person name="Hashimoto T."/>
        </authorList>
    </citation>
    <scope>NUCLEOTIDE SEQUENCE</scope>
    <source>
        <strain evidence="2">NY0171</strain>
    </source>
</reference>
<evidence type="ECO:0000256" key="1">
    <source>
        <dbReference type="SAM" id="Phobius"/>
    </source>
</evidence>
<sequence length="264" mass="27535">WDRAGDTRMEHWRRAVPGRGAAGRVDRPERGMTTAALLLLSAALLVAPQRRSRLGRCGKSPMRWNWKLAAAPLGGLVLAALWLLPLSVVTAVGVVVATMGMRWRRRRRSILGSEELASTESGLDVIVGELRVGAHPVRAFEIAAAEVGGPVGDVFAAIAARARLGVNLDPAVPRAGPVVSQWDRISQQQRFTARVNAGLAGPRATAAVLTGLPVAGIGLGQMIGATPLSVLCSDGAGGALLVVGVMLACTGLLWCDGITGKALR</sequence>
<evidence type="ECO:0000313" key="3">
    <source>
        <dbReference type="Proteomes" id="UP001057375"/>
    </source>
</evidence>
<keyword evidence="3" id="KW-1185">Reference proteome</keyword>
<keyword evidence="1" id="KW-0472">Membrane</keyword>
<comment type="caution">
    <text evidence="2">The sequence shown here is derived from an EMBL/GenBank/DDBJ whole genome shotgun (WGS) entry which is preliminary data.</text>
</comment>
<feature type="transmembrane region" description="Helical" evidence="1">
    <location>
        <begin position="204"/>
        <end position="223"/>
    </location>
</feature>
<dbReference type="PANTHER" id="PTHR35007:SF4">
    <property type="entry name" value="CONSERVED TRANSMEMBRANE PROTEIN-RELATED"/>
    <property type="match status" value="1"/>
</dbReference>
<feature type="non-terminal residue" evidence="2">
    <location>
        <position position="1"/>
    </location>
</feature>
<keyword evidence="1" id="KW-1133">Transmembrane helix</keyword>
<feature type="transmembrane region" description="Helical" evidence="1">
    <location>
        <begin position="235"/>
        <end position="255"/>
    </location>
</feature>
<keyword evidence="1" id="KW-0812">Transmembrane</keyword>
<protein>
    <submittedName>
        <fullName evidence="2">Type II secretion system F family protein</fullName>
    </submittedName>
</protein>